<dbReference type="PROSITE" id="PS50020">
    <property type="entry name" value="WW_DOMAIN_2"/>
    <property type="match status" value="1"/>
</dbReference>
<feature type="region of interest" description="Disordered" evidence="1">
    <location>
        <begin position="77"/>
        <end position="108"/>
    </location>
</feature>
<feature type="domain" description="WW" evidence="2">
    <location>
        <begin position="118"/>
        <end position="152"/>
    </location>
</feature>
<organism evidence="3 4">
    <name type="scientific">Lolium multiflorum</name>
    <name type="common">Italian ryegrass</name>
    <name type="synonym">Lolium perenne subsp. multiflorum</name>
    <dbReference type="NCBI Taxonomy" id="4521"/>
    <lineage>
        <taxon>Eukaryota</taxon>
        <taxon>Viridiplantae</taxon>
        <taxon>Streptophyta</taxon>
        <taxon>Embryophyta</taxon>
        <taxon>Tracheophyta</taxon>
        <taxon>Spermatophyta</taxon>
        <taxon>Magnoliopsida</taxon>
        <taxon>Liliopsida</taxon>
        <taxon>Poales</taxon>
        <taxon>Poaceae</taxon>
        <taxon>BOP clade</taxon>
        <taxon>Pooideae</taxon>
        <taxon>Poodae</taxon>
        <taxon>Poeae</taxon>
        <taxon>Poeae Chloroplast Group 2 (Poeae type)</taxon>
        <taxon>Loliodinae</taxon>
        <taxon>Loliinae</taxon>
        <taxon>Lolium</taxon>
    </lineage>
</organism>
<keyword evidence="4" id="KW-1185">Reference proteome</keyword>
<dbReference type="Pfam" id="PF00397">
    <property type="entry name" value="WW"/>
    <property type="match status" value="1"/>
</dbReference>
<sequence>MATPGPRYAPPDPTLPKPWKGLIDGTTGYLYLWNFAHLSRLVSIPTQLGSALAPPLSSPIEASAFQSVYLTTPGEARKERGFPTQPFPPSAAAASHPQPAGSEEEWRCRDPAMRRQNPTLHKPWKGLIDGTTGYLYFWNPETKVTQYELPMGPPPAPVAPVPAPAPVVQPQYHDERPRIRDPPEVTK</sequence>
<feature type="compositionally biased region" description="Basic and acidic residues" evidence="1">
    <location>
        <begin position="172"/>
        <end position="187"/>
    </location>
</feature>
<gene>
    <name evidence="3" type="ORF">QYE76_050642</name>
</gene>
<feature type="compositionally biased region" description="Low complexity" evidence="1">
    <location>
        <begin position="90"/>
        <end position="100"/>
    </location>
</feature>
<dbReference type="InterPro" id="IPR036020">
    <property type="entry name" value="WW_dom_sf"/>
</dbReference>
<protein>
    <recommendedName>
        <fullName evidence="2">WW domain-containing protein</fullName>
    </recommendedName>
</protein>
<dbReference type="InterPro" id="IPR001202">
    <property type="entry name" value="WW_dom"/>
</dbReference>
<evidence type="ECO:0000256" key="1">
    <source>
        <dbReference type="SAM" id="MobiDB-lite"/>
    </source>
</evidence>
<name>A0AAD8WJE3_LOLMU</name>
<dbReference type="SMART" id="SM00456">
    <property type="entry name" value="WW"/>
    <property type="match status" value="1"/>
</dbReference>
<evidence type="ECO:0000313" key="3">
    <source>
        <dbReference type="EMBL" id="KAK1662483.1"/>
    </source>
</evidence>
<evidence type="ECO:0000259" key="2">
    <source>
        <dbReference type="PROSITE" id="PS50020"/>
    </source>
</evidence>
<proteinExistence type="predicted"/>
<dbReference type="Proteomes" id="UP001231189">
    <property type="component" value="Unassembled WGS sequence"/>
</dbReference>
<accession>A0AAD8WJE3</accession>
<dbReference type="AlphaFoldDB" id="A0AAD8WJE3"/>
<dbReference type="PROSITE" id="PS01159">
    <property type="entry name" value="WW_DOMAIN_1"/>
    <property type="match status" value="1"/>
</dbReference>
<feature type="compositionally biased region" description="Pro residues" evidence="1">
    <location>
        <begin position="152"/>
        <end position="167"/>
    </location>
</feature>
<comment type="caution">
    <text evidence="3">The sequence shown here is derived from an EMBL/GenBank/DDBJ whole genome shotgun (WGS) entry which is preliminary data.</text>
</comment>
<evidence type="ECO:0000313" key="4">
    <source>
        <dbReference type="Proteomes" id="UP001231189"/>
    </source>
</evidence>
<dbReference type="SUPFAM" id="SSF51045">
    <property type="entry name" value="WW domain"/>
    <property type="match status" value="1"/>
</dbReference>
<dbReference type="EMBL" id="JAUUTY010000003">
    <property type="protein sequence ID" value="KAK1662483.1"/>
    <property type="molecule type" value="Genomic_DNA"/>
</dbReference>
<feature type="region of interest" description="Disordered" evidence="1">
    <location>
        <begin position="152"/>
        <end position="187"/>
    </location>
</feature>
<reference evidence="3" key="1">
    <citation type="submission" date="2023-07" db="EMBL/GenBank/DDBJ databases">
        <title>A chromosome-level genome assembly of Lolium multiflorum.</title>
        <authorList>
            <person name="Chen Y."/>
            <person name="Copetti D."/>
            <person name="Kolliker R."/>
            <person name="Studer B."/>
        </authorList>
    </citation>
    <scope>NUCLEOTIDE SEQUENCE</scope>
    <source>
        <strain evidence="3">02402/16</strain>
        <tissue evidence="3">Leaf</tissue>
    </source>
</reference>